<gene>
    <name evidence="2" type="ORF">CA267_017320</name>
</gene>
<dbReference type="RefSeq" id="WP_097349239.1">
    <property type="nucleotide sequence ID" value="NZ_CP052766.1"/>
</dbReference>
<feature type="signal peptide" evidence="1">
    <location>
        <begin position="1"/>
        <end position="23"/>
    </location>
</feature>
<evidence type="ECO:0000313" key="2">
    <source>
        <dbReference type="EMBL" id="QJR82385.1"/>
    </source>
</evidence>
<evidence type="ECO:0000256" key="1">
    <source>
        <dbReference type="SAM" id="SignalP"/>
    </source>
</evidence>
<dbReference type="AlphaFoldDB" id="A0A6M4MIC5"/>
<dbReference type="EMBL" id="CP052766">
    <property type="protein sequence ID" value="QJR82385.1"/>
    <property type="molecule type" value="Genomic_DNA"/>
</dbReference>
<feature type="chain" id="PRO_5029007086" evidence="1">
    <location>
        <begin position="24"/>
        <end position="124"/>
    </location>
</feature>
<keyword evidence="1" id="KW-0732">Signal</keyword>
<protein>
    <submittedName>
        <fullName evidence="2">Uncharacterized protein</fullName>
    </submittedName>
</protein>
<dbReference type="KEGG" id="apel:CA267_017320"/>
<proteinExistence type="predicted"/>
<dbReference type="OrthoDB" id="6336451at2"/>
<reference evidence="2 3" key="2">
    <citation type="submission" date="2020-04" db="EMBL/GenBank/DDBJ databases">
        <title>Complete genome sequence of Alteromonas pelagimontana 5.12T.</title>
        <authorList>
            <person name="Sinha R.K."/>
            <person name="Krishnan K.P."/>
            <person name="Kurian J.P."/>
        </authorList>
    </citation>
    <scope>NUCLEOTIDE SEQUENCE [LARGE SCALE GENOMIC DNA]</scope>
    <source>
        <strain evidence="2 3">5.12</strain>
    </source>
</reference>
<organism evidence="2 3">
    <name type="scientific">Alteromonas pelagimontana</name>
    <dbReference type="NCBI Taxonomy" id="1858656"/>
    <lineage>
        <taxon>Bacteria</taxon>
        <taxon>Pseudomonadati</taxon>
        <taxon>Pseudomonadota</taxon>
        <taxon>Gammaproteobacteria</taxon>
        <taxon>Alteromonadales</taxon>
        <taxon>Alteromonadaceae</taxon>
        <taxon>Alteromonas/Salinimonas group</taxon>
        <taxon>Alteromonas</taxon>
    </lineage>
</organism>
<name>A0A6M4MIC5_9ALTE</name>
<evidence type="ECO:0000313" key="3">
    <source>
        <dbReference type="Proteomes" id="UP000219285"/>
    </source>
</evidence>
<reference evidence="3" key="1">
    <citation type="submission" date="2014-12" db="EMBL/GenBank/DDBJ databases">
        <title>Complete genome sequence of a multi-drug resistant Klebsiella pneumoniae.</title>
        <authorList>
            <person name="Hua X."/>
            <person name="Chen Q."/>
            <person name="Li X."/>
            <person name="Feng Y."/>
            <person name="Ruan Z."/>
            <person name="Yu Y."/>
        </authorList>
    </citation>
    <scope>NUCLEOTIDE SEQUENCE [LARGE SCALE GENOMIC DNA]</scope>
    <source>
        <strain evidence="3">5.12</strain>
    </source>
</reference>
<sequence length="124" mass="13991">MTMKTLALLSGMCVIALPGGASAQATHESQAVDTVRVQVVDRTGKPPFTRKFETLPVQDVAQFEALSQENAMEWVEVRTVDMSGKPPYQRKVERLRVIDIAQFEEIKNQDSTDYSGRPPFKRHR</sequence>
<keyword evidence="3" id="KW-1185">Reference proteome</keyword>
<accession>A0A6M4MIC5</accession>
<dbReference type="Proteomes" id="UP000219285">
    <property type="component" value="Chromosome"/>
</dbReference>